<dbReference type="OrthoDB" id="1939479at2759"/>
<accession>A0A834XWN4</accession>
<keyword evidence="3" id="KW-0378">Hydrolase</keyword>
<dbReference type="InterPro" id="IPR003653">
    <property type="entry name" value="Peptidase_C48_C"/>
</dbReference>
<dbReference type="Gene3D" id="3.90.70.120">
    <property type="match status" value="1"/>
</dbReference>
<dbReference type="InterPro" id="IPR038765">
    <property type="entry name" value="Papain-like_cys_pep_sf"/>
</dbReference>
<evidence type="ECO:0000256" key="3">
    <source>
        <dbReference type="ARBA" id="ARBA00022801"/>
    </source>
</evidence>
<keyword evidence="6" id="KW-1185">Reference proteome</keyword>
<evidence type="ECO:0000313" key="5">
    <source>
        <dbReference type="EMBL" id="KAF7992514.1"/>
    </source>
</evidence>
<evidence type="ECO:0000256" key="2">
    <source>
        <dbReference type="ARBA" id="ARBA00022670"/>
    </source>
</evidence>
<dbReference type="Gene3D" id="3.40.395.10">
    <property type="entry name" value="Adenoviral Proteinase, Chain A"/>
    <property type="match status" value="1"/>
</dbReference>
<dbReference type="GO" id="GO:0008234">
    <property type="term" value="F:cysteine-type peptidase activity"/>
    <property type="evidence" value="ECO:0007669"/>
    <property type="project" value="InterPro"/>
</dbReference>
<evidence type="ECO:0000313" key="6">
    <source>
        <dbReference type="Proteomes" id="UP000639338"/>
    </source>
</evidence>
<dbReference type="SUPFAM" id="SSF54001">
    <property type="entry name" value="Cysteine proteinases"/>
    <property type="match status" value="1"/>
</dbReference>
<reference evidence="5 6" key="1">
    <citation type="submission" date="2020-08" db="EMBL/GenBank/DDBJ databases">
        <title>Aphidius gifuensis genome sequencing and assembly.</title>
        <authorList>
            <person name="Du Z."/>
        </authorList>
    </citation>
    <scope>NUCLEOTIDE SEQUENCE [LARGE SCALE GENOMIC DNA]</scope>
    <source>
        <strain evidence="5">YNYX2018</strain>
        <tissue evidence="5">Adults</tissue>
    </source>
</reference>
<dbReference type="AlphaFoldDB" id="A0A834XWN4"/>
<evidence type="ECO:0000256" key="1">
    <source>
        <dbReference type="ARBA" id="ARBA00005234"/>
    </source>
</evidence>
<name>A0A834XWN4_APHGI</name>
<dbReference type="Pfam" id="PF02902">
    <property type="entry name" value="Peptidase_C48"/>
    <property type="match status" value="1"/>
</dbReference>
<comment type="caution">
    <text evidence="5">The sequence shown here is derived from an EMBL/GenBank/DDBJ whole genome shotgun (WGS) entry which is preliminary data.</text>
</comment>
<dbReference type="Proteomes" id="UP000639338">
    <property type="component" value="Unassembled WGS sequence"/>
</dbReference>
<gene>
    <name evidence="5" type="ORF">HCN44_004858</name>
</gene>
<comment type="similarity">
    <text evidence="1">Belongs to the peptidase C48 family.</text>
</comment>
<organism evidence="5 6">
    <name type="scientific">Aphidius gifuensis</name>
    <name type="common">Parasitoid wasp</name>
    <dbReference type="NCBI Taxonomy" id="684658"/>
    <lineage>
        <taxon>Eukaryota</taxon>
        <taxon>Metazoa</taxon>
        <taxon>Ecdysozoa</taxon>
        <taxon>Arthropoda</taxon>
        <taxon>Hexapoda</taxon>
        <taxon>Insecta</taxon>
        <taxon>Pterygota</taxon>
        <taxon>Neoptera</taxon>
        <taxon>Endopterygota</taxon>
        <taxon>Hymenoptera</taxon>
        <taxon>Apocrita</taxon>
        <taxon>Ichneumonoidea</taxon>
        <taxon>Braconidae</taxon>
        <taxon>Aphidiinae</taxon>
        <taxon>Aphidius</taxon>
    </lineage>
</organism>
<keyword evidence="2" id="KW-0645">Protease</keyword>
<sequence>MILYYDSQGRENQGILNDIPMQRNFWDCGVHICMYALYVCKNYTYNFTDKNMPAIRARIKSEILENKIQLPTPVKNTIILKTAHKNVLLYESAKRSQASVKFPEDRRNAECTTIATYVIAALSIYDHSAITQLSHIMNSIIIKGDEYYVNCRKHFPNSHRYLASDELLTQIIIDHKFIDVDINRLPMEYVKKWGFLFMDHWKTVAFTVKSLSSGFLKKPCFFLFNSHRVDRDNLSTKISNLKAGSSRLFLCRTIDSLDKLLLLNHNMDNSIWQVYPIKVDKK</sequence>
<dbReference type="GO" id="GO:0006508">
    <property type="term" value="P:proteolysis"/>
    <property type="evidence" value="ECO:0007669"/>
    <property type="project" value="UniProtKB-KW"/>
</dbReference>
<protein>
    <recommendedName>
        <fullName evidence="4">Ubiquitin-like protease family profile domain-containing protein</fullName>
    </recommendedName>
</protein>
<proteinExistence type="inferred from homology"/>
<dbReference type="EMBL" id="JACMRX010000003">
    <property type="protein sequence ID" value="KAF7992514.1"/>
    <property type="molecule type" value="Genomic_DNA"/>
</dbReference>
<feature type="domain" description="Ubiquitin-like protease family profile" evidence="4">
    <location>
        <begin position="16"/>
        <end position="65"/>
    </location>
</feature>
<evidence type="ECO:0000259" key="4">
    <source>
        <dbReference type="Pfam" id="PF02902"/>
    </source>
</evidence>